<evidence type="ECO:0000256" key="8">
    <source>
        <dbReference type="ARBA" id="ARBA00022989"/>
    </source>
</evidence>
<keyword evidence="4" id="KW-1003">Cell membrane</keyword>
<name>A0A834Z083_TETSI</name>
<dbReference type="InterPro" id="IPR004316">
    <property type="entry name" value="SWEET_rpt"/>
</dbReference>
<feature type="transmembrane region" description="Helical" evidence="11">
    <location>
        <begin position="6"/>
        <end position="24"/>
    </location>
</feature>
<evidence type="ECO:0000256" key="12">
    <source>
        <dbReference type="SAM" id="MobiDB-lite"/>
    </source>
</evidence>
<reference evidence="13 14" key="1">
    <citation type="submission" date="2020-04" db="EMBL/GenBank/DDBJ databases">
        <title>Plant Genome Project.</title>
        <authorList>
            <person name="Zhang R.-G."/>
        </authorList>
    </citation>
    <scope>NUCLEOTIDE SEQUENCE [LARGE SCALE GENOMIC DNA]</scope>
    <source>
        <strain evidence="13">YNK0</strain>
        <tissue evidence="13">Leaf</tissue>
    </source>
</reference>
<evidence type="ECO:0000256" key="5">
    <source>
        <dbReference type="ARBA" id="ARBA00022597"/>
    </source>
</evidence>
<dbReference type="FunFam" id="1.20.1280.290:FF:000001">
    <property type="entry name" value="Bidirectional sugar transporter SWEET"/>
    <property type="match status" value="1"/>
</dbReference>
<keyword evidence="5 11" id="KW-0762">Sugar transport</keyword>
<dbReference type="OrthoDB" id="409725at2759"/>
<dbReference type="GO" id="GO:0051119">
    <property type="term" value="F:sugar transmembrane transporter activity"/>
    <property type="evidence" value="ECO:0007669"/>
    <property type="project" value="InterPro"/>
</dbReference>
<comment type="function">
    <text evidence="10">Mediates both low-affinity uptake and efflux of sugar across the plasma membrane.</text>
</comment>
<dbReference type="Gene3D" id="1.20.1280.290">
    <property type="match status" value="2"/>
</dbReference>
<dbReference type="PANTHER" id="PTHR10791:SF30">
    <property type="entry name" value="SUGAR TRANSPORTER SWEET1"/>
    <property type="match status" value="1"/>
</dbReference>
<feature type="transmembrane region" description="Helical" evidence="11">
    <location>
        <begin position="45"/>
        <end position="65"/>
    </location>
</feature>
<evidence type="ECO:0000313" key="13">
    <source>
        <dbReference type="EMBL" id="KAF8399264.1"/>
    </source>
</evidence>
<evidence type="ECO:0000256" key="3">
    <source>
        <dbReference type="ARBA" id="ARBA00022448"/>
    </source>
</evidence>
<comment type="function">
    <text evidence="11">Mediates both low-affinity uptake and efflux of sugar across the membrane.</text>
</comment>
<feature type="transmembrane region" description="Helical" evidence="11">
    <location>
        <begin position="191"/>
        <end position="214"/>
    </location>
</feature>
<comment type="subcellular location">
    <subcellularLocation>
        <location evidence="1 11">Cell membrane</location>
        <topology evidence="1 11">Multi-pass membrane protein</topology>
    </subcellularLocation>
</comment>
<comment type="similarity">
    <text evidence="2 11">Belongs to the SWEET sugar transporter family.</text>
</comment>
<dbReference type="PANTHER" id="PTHR10791">
    <property type="entry name" value="RAG1-ACTIVATING PROTEIN 1"/>
    <property type="match status" value="1"/>
</dbReference>
<dbReference type="Pfam" id="PF03083">
    <property type="entry name" value="MtN3_slv"/>
    <property type="match status" value="2"/>
</dbReference>
<evidence type="ECO:0000256" key="10">
    <source>
        <dbReference type="ARBA" id="ARBA00037238"/>
    </source>
</evidence>
<keyword evidence="8 11" id="KW-1133">Transmembrane helix</keyword>
<evidence type="ECO:0000256" key="2">
    <source>
        <dbReference type="ARBA" id="ARBA00007809"/>
    </source>
</evidence>
<evidence type="ECO:0000256" key="4">
    <source>
        <dbReference type="ARBA" id="ARBA00022475"/>
    </source>
</evidence>
<dbReference type="Proteomes" id="UP000655225">
    <property type="component" value="Unassembled WGS sequence"/>
</dbReference>
<gene>
    <name evidence="13" type="ORF">HHK36_015129</name>
</gene>
<accession>A0A834Z083</accession>
<keyword evidence="14" id="KW-1185">Reference proteome</keyword>
<dbReference type="InterPro" id="IPR047664">
    <property type="entry name" value="SWEET"/>
</dbReference>
<evidence type="ECO:0000256" key="9">
    <source>
        <dbReference type="ARBA" id="ARBA00023136"/>
    </source>
</evidence>
<evidence type="ECO:0000256" key="7">
    <source>
        <dbReference type="ARBA" id="ARBA00022737"/>
    </source>
</evidence>
<evidence type="ECO:0000313" key="14">
    <source>
        <dbReference type="Proteomes" id="UP000655225"/>
    </source>
</evidence>
<keyword evidence="3 11" id="KW-0813">Transport</keyword>
<feature type="transmembrane region" description="Helical" evidence="11">
    <location>
        <begin position="165"/>
        <end position="185"/>
    </location>
</feature>
<evidence type="ECO:0000256" key="6">
    <source>
        <dbReference type="ARBA" id="ARBA00022692"/>
    </source>
</evidence>
<sequence length="238" mass="26681">MVSTDTVRTVVGIIGNVISFALFISPAPTMIRIIKRKSVEEFSPIPYLATILNCIFWIFYGQPFVHPHSTLVVTINSVGFALEFIYSTIFLLYSKNNKQRWKIVGIFLGELVFFAIVASLTMTFLHTHTKRSMVIGIFCVVFGVMMYSSPLTIMFNVIKTKSVEFMPFFLSLANFLNGAIWLTYALLRFDLYITIGNGLGAISGALQLILYACYYKSTPKRSSDGKPSEVQLSADSKV</sequence>
<evidence type="ECO:0000256" key="11">
    <source>
        <dbReference type="RuleBase" id="RU910715"/>
    </source>
</evidence>
<comment type="caution">
    <text evidence="13">The sequence shown here is derived from an EMBL/GenBank/DDBJ whole genome shotgun (WGS) entry which is preliminary data.</text>
</comment>
<dbReference type="GO" id="GO:0005886">
    <property type="term" value="C:plasma membrane"/>
    <property type="evidence" value="ECO:0007669"/>
    <property type="project" value="UniProtKB-SubCell"/>
</dbReference>
<keyword evidence="7" id="KW-0677">Repeat</keyword>
<protein>
    <recommendedName>
        <fullName evidence="11">Bidirectional sugar transporter SWEET</fullName>
    </recommendedName>
</protein>
<proteinExistence type="inferred from homology"/>
<dbReference type="AlphaFoldDB" id="A0A834Z083"/>
<dbReference type="OMA" id="MINITME"/>
<keyword evidence="9 11" id="KW-0472">Membrane</keyword>
<feature type="transmembrane region" description="Helical" evidence="11">
    <location>
        <begin position="71"/>
        <end position="93"/>
    </location>
</feature>
<keyword evidence="6 11" id="KW-0812">Transmembrane</keyword>
<dbReference type="EMBL" id="JABCRI010000010">
    <property type="protein sequence ID" value="KAF8399264.1"/>
    <property type="molecule type" value="Genomic_DNA"/>
</dbReference>
<evidence type="ECO:0000256" key="1">
    <source>
        <dbReference type="ARBA" id="ARBA00004651"/>
    </source>
</evidence>
<feature type="transmembrane region" description="Helical" evidence="11">
    <location>
        <begin position="133"/>
        <end position="158"/>
    </location>
</feature>
<dbReference type="FunFam" id="1.20.1280.290:FF:000002">
    <property type="entry name" value="Bidirectional sugar transporter SWEET"/>
    <property type="match status" value="1"/>
</dbReference>
<organism evidence="13 14">
    <name type="scientific">Tetracentron sinense</name>
    <name type="common">Spur-leaf</name>
    <dbReference type="NCBI Taxonomy" id="13715"/>
    <lineage>
        <taxon>Eukaryota</taxon>
        <taxon>Viridiplantae</taxon>
        <taxon>Streptophyta</taxon>
        <taxon>Embryophyta</taxon>
        <taxon>Tracheophyta</taxon>
        <taxon>Spermatophyta</taxon>
        <taxon>Magnoliopsida</taxon>
        <taxon>Trochodendrales</taxon>
        <taxon>Trochodendraceae</taxon>
        <taxon>Tetracentron</taxon>
    </lineage>
</organism>
<feature type="transmembrane region" description="Helical" evidence="11">
    <location>
        <begin position="105"/>
        <end position="127"/>
    </location>
</feature>
<feature type="region of interest" description="Disordered" evidence="12">
    <location>
        <begin position="219"/>
        <end position="238"/>
    </location>
</feature>